<dbReference type="Gene3D" id="2.170.130.10">
    <property type="entry name" value="TonB-dependent receptor, plug domain"/>
    <property type="match status" value="1"/>
</dbReference>
<dbReference type="InterPro" id="IPR023996">
    <property type="entry name" value="TonB-dep_OMP_SusC/RagA"/>
</dbReference>
<feature type="domain" description="TonB-dependent receptor plug" evidence="8">
    <location>
        <begin position="226"/>
        <end position="358"/>
    </location>
</feature>
<dbReference type="InterPro" id="IPR012910">
    <property type="entry name" value="Plug_dom"/>
</dbReference>
<dbReference type="EMBL" id="JBBYHS010000009">
    <property type="protein sequence ID" value="MEL1254124.1"/>
    <property type="molecule type" value="Genomic_DNA"/>
</dbReference>
<keyword evidence="5 7" id="KW-0472">Membrane</keyword>
<dbReference type="InterPro" id="IPR023997">
    <property type="entry name" value="TonB-dep_OMP_SusC/RagA_CS"/>
</dbReference>
<evidence type="ECO:0000256" key="2">
    <source>
        <dbReference type="ARBA" id="ARBA00022448"/>
    </source>
</evidence>
<comment type="similarity">
    <text evidence="7">Belongs to the TonB-dependent receptor family.</text>
</comment>
<evidence type="ECO:0000256" key="1">
    <source>
        <dbReference type="ARBA" id="ARBA00004571"/>
    </source>
</evidence>
<keyword evidence="2 7" id="KW-0813">Transport</keyword>
<dbReference type="InterPro" id="IPR008969">
    <property type="entry name" value="CarboxyPept-like_regulatory"/>
</dbReference>
<dbReference type="Pfam" id="PF13715">
    <property type="entry name" value="CarbopepD_reg_2"/>
    <property type="match status" value="1"/>
</dbReference>
<proteinExistence type="inferred from homology"/>
<keyword evidence="3 7" id="KW-1134">Transmembrane beta strand</keyword>
<gene>
    <name evidence="9" type="ORF">AAEO57_10080</name>
</gene>
<dbReference type="Proteomes" id="UP001485226">
    <property type="component" value="Unassembled WGS sequence"/>
</dbReference>
<name>A0ABU9IQ24_9FLAO</name>
<dbReference type="SUPFAM" id="SSF56935">
    <property type="entry name" value="Porins"/>
    <property type="match status" value="1"/>
</dbReference>
<protein>
    <submittedName>
        <fullName evidence="9">SusC/RagA family TonB-linked outer membrane protein</fullName>
    </submittedName>
</protein>
<dbReference type="NCBIfam" id="TIGR04056">
    <property type="entry name" value="OMP_RagA_SusC"/>
    <property type="match status" value="1"/>
</dbReference>
<dbReference type="Pfam" id="PF07715">
    <property type="entry name" value="Plug"/>
    <property type="match status" value="1"/>
</dbReference>
<reference evidence="9 10" key="1">
    <citation type="submission" date="2024-04" db="EMBL/GenBank/DDBJ databases">
        <title>Flavobacterium sp. DGU38 16S ribosomal RNA gene Genome sequencing and assembly.</title>
        <authorList>
            <person name="Park S."/>
        </authorList>
    </citation>
    <scope>NUCLEOTIDE SEQUENCE [LARGE SCALE GENOMIC DNA]</scope>
    <source>
        <strain evidence="9 10">DGU38</strain>
    </source>
</reference>
<sequence>MKIKLIVVVSHARKRLLMTIMKTFILLFCTTAFGFSSGNAFSQEKISIDKDKLVSVDEVFKIIKKQTKYLFLYPDDLFIDSPKVQLKKGKIDLNQLLNLSIPKSDFNFEVSKDHTILIKKKPKKLGSLDVQKKTRPISGIVTDYKGYVIPGVNVHVKGDSEFKVTDFDGSYTVLASTGDIIIFSYLGFITQEITVGDLDRYNVNMKEDVSNLDEVVLVGYGKTTQRYNTGSVSTLSKKDIERQPVSNVLKALEGTIPGVDVVNSGGYASSQVQITIRGKKDLYSQSSPSTPLYIIDGIPLITSNGDLNNAGVNQNSFFGSNGAQSPLYFINPQDIESISILKDGDATAIYGSRGANGVVLITTKKGKDEKATLTVSTFTGLQMRPKKTKMLNTQQYLEMRNEALSNDGIVPDASNAPDLFRWDNNRYTDWQDELASGSRTTDFQLSYAGGDQFNKFRFSGGFHSETPPIAKGFRNDFKDNRLSGLFTFNHASRDKRFNTSLMLNYAYTNTELPGASTYAFDIAPNAPRILDDKGKLNWSEWGAGEFGQDLMPYNFQSFFQPYESDTRNFMASYDLSYKIFDSLEVSSSFGYSTTDQGQIALVPASSQGSQPELYQNITQFGNNKFRGWIVEPKITYTTAISRGNLDVMAGITLQENITEGNTIQARGFVTEALMRDLRSGVIGDVGSNYAQFRFASYYGRLNYNWDGKYIVNLTARSDYSSRFKAGGQMGSFGSAGAAWIFTEEEFLKGGKFLSYGKLRGSYGTTGSAASGDYKYIELWESVNTYGGVPVLNLIQPYNENYSWQVNKKTDIGLELAFFDNAVNLNASWYKERSDDQLLDIPLAGFTGFSASTVPGNVPAAVENTGWEFSLSSFNINRENFKWRSNFNISINKNKVAAFPNLEDYPSYQYNYVVGKPTNVVFLLKSKGVNPDNGEYIFEDLNNDGVIDGNPGSQDMYAVDLTPEFYGGFQNTLEYKNLELSFLFSFKKHRGFYGISNNETPGTALVNQPVTVLDRWQKPGDITNVRAFTTINTLDNFLFLSSDGNLVDASYIRLQNLSLSYKIPQKNAGASPALDVNIFLRGQNLFTITSYKGEDPASPSRYVNGFPAQSIYTMGVNFSF</sequence>
<dbReference type="Gene3D" id="2.40.170.20">
    <property type="entry name" value="TonB-dependent receptor, beta-barrel domain"/>
    <property type="match status" value="1"/>
</dbReference>
<keyword evidence="6 7" id="KW-0998">Cell outer membrane</keyword>
<dbReference type="InterPro" id="IPR039426">
    <property type="entry name" value="TonB-dep_rcpt-like"/>
</dbReference>
<accession>A0ABU9IQ24</accession>
<keyword evidence="10" id="KW-1185">Reference proteome</keyword>
<evidence type="ECO:0000256" key="4">
    <source>
        <dbReference type="ARBA" id="ARBA00022692"/>
    </source>
</evidence>
<evidence type="ECO:0000256" key="6">
    <source>
        <dbReference type="ARBA" id="ARBA00023237"/>
    </source>
</evidence>
<comment type="caution">
    <text evidence="9">The sequence shown here is derived from an EMBL/GenBank/DDBJ whole genome shotgun (WGS) entry which is preliminary data.</text>
</comment>
<evidence type="ECO:0000256" key="3">
    <source>
        <dbReference type="ARBA" id="ARBA00022452"/>
    </source>
</evidence>
<dbReference type="RefSeq" id="WP_341692156.1">
    <property type="nucleotide sequence ID" value="NZ_JBBYHS010000009.1"/>
</dbReference>
<dbReference type="InterPro" id="IPR037066">
    <property type="entry name" value="Plug_dom_sf"/>
</dbReference>
<dbReference type="PROSITE" id="PS52016">
    <property type="entry name" value="TONB_DEPENDENT_REC_3"/>
    <property type="match status" value="1"/>
</dbReference>
<evidence type="ECO:0000313" key="9">
    <source>
        <dbReference type="EMBL" id="MEL1254124.1"/>
    </source>
</evidence>
<evidence type="ECO:0000256" key="5">
    <source>
        <dbReference type="ARBA" id="ARBA00023136"/>
    </source>
</evidence>
<comment type="subcellular location">
    <subcellularLocation>
        <location evidence="1 7">Cell outer membrane</location>
        <topology evidence="1 7">Multi-pass membrane protein</topology>
    </subcellularLocation>
</comment>
<evidence type="ECO:0000256" key="7">
    <source>
        <dbReference type="PROSITE-ProRule" id="PRU01360"/>
    </source>
</evidence>
<evidence type="ECO:0000259" key="8">
    <source>
        <dbReference type="Pfam" id="PF07715"/>
    </source>
</evidence>
<organism evidence="9 10">
    <name type="scientific">Flavobacterium calami</name>
    <dbReference type="NCBI Taxonomy" id="3139144"/>
    <lineage>
        <taxon>Bacteria</taxon>
        <taxon>Pseudomonadati</taxon>
        <taxon>Bacteroidota</taxon>
        <taxon>Flavobacteriia</taxon>
        <taxon>Flavobacteriales</taxon>
        <taxon>Flavobacteriaceae</taxon>
        <taxon>Flavobacterium</taxon>
    </lineage>
</organism>
<evidence type="ECO:0000313" key="10">
    <source>
        <dbReference type="Proteomes" id="UP001485226"/>
    </source>
</evidence>
<keyword evidence="4 7" id="KW-0812">Transmembrane</keyword>
<dbReference type="InterPro" id="IPR036942">
    <property type="entry name" value="Beta-barrel_TonB_sf"/>
</dbReference>
<dbReference type="SUPFAM" id="SSF49464">
    <property type="entry name" value="Carboxypeptidase regulatory domain-like"/>
    <property type="match status" value="1"/>
</dbReference>
<dbReference type="NCBIfam" id="TIGR04057">
    <property type="entry name" value="SusC_RagA_signa"/>
    <property type="match status" value="1"/>
</dbReference>